<feature type="transmembrane region" description="Helical" evidence="6">
    <location>
        <begin position="156"/>
        <end position="178"/>
    </location>
</feature>
<evidence type="ECO:0000256" key="4">
    <source>
        <dbReference type="ARBA" id="ARBA00023136"/>
    </source>
</evidence>
<evidence type="ECO:0000256" key="3">
    <source>
        <dbReference type="ARBA" id="ARBA00022989"/>
    </source>
</evidence>
<dbReference type="PROSITE" id="PS50801">
    <property type="entry name" value="STAS"/>
    <property type="match status" value="1"/>
</dbReference>
<protein>
    <submittedName>
        <fullName evidence="9">Sulfate transporter family-domain-containing protein</fullName>
    </submittedName>
</protein>
<dbReference type="CDD" id="cd00038">
    <property type="entry name" value="CAP_ED"/>
    <property type="match status" value="1"/>
</dbReference>
<feature type="compositionally biased region" description="Polar residues" evidence="5">
    <location>
        <begin position="625"/>
        <end position="646"/>
    </location>
</feature>
<feature type="transmembrane region" description="Helical" evidence="6">
    <location>
        <begin position="279"/>
        <end position="305"/>
    </location>
</feature>
<accession>A0A6A6PAV8</accession>
<dbReference type="CDD" id="cd07042">
    <property type="entry name" value="STAS_SulP_like_sulfate_transporter"/>
    <property type="match status" value="1"/>
</dbReference>
<dbReference type="Gene3D" id="2.60.120.10">
    <property type="entry name" value="Jelly Rolls"/>
    <property type="match status" value="1"/>
</dbReference>
<keyword evidence="4 6" id="KW-0472">Membrane</keyword>
<feature type="domain" description="STAS" evidence="8">
    <location>
        <begin position="488"/>
        <end position="604"/>
    </location>
</feature>
<comment type="subcellular location">
    <subcellularLocation>
        <location evidence="1">Membrane</location>
        <topology evidence="1">Multi-pass membrane protein</topology>
    </subcellularLocation>
</comment>
<dbReference type="Pfam" id="PF01740">
    <property type="entry name" value="STAS"/>
    <property type="match status" value="1"/>
</dbReference>
<feature type="transmembrane region" description="Helical" evidence="6">
    <location>
        <begin position="224"/>
        <end position="245"/>
    </location>
</feature>
<name>A0A6A6PAV8_9PEZI</name>
<feature type="transmembrane region" description="Helical" evidence="6">
    <location>
        <begin position="199"/>
        <end position="218"/>
    </location>
</feature>
<dbReference type="PROSITE" id="PS50042">
    <property type="entry name" value="CNMP_BINDING_3"/>
    <property type="match status" value="1"/>
</dbReference>
<organism evidence="9 10">
    <name type="scientific">Lineolata rhizophorae</name>
    <dbReference type="NCBI Taxonomy" id="578093"/>
    <lineage>
        <taxon>Eukaryota</taxon>
        <taxon>Fungi</taxon>
        <taxon>Dikarya</taxon>
        <taxon>Ascomycota</taxon>
        <taxon>Pezizomycotina</taxon>
        <taxon>Dothideomycetes</taxon>
        <taxon>Dothideomycetes incertae sedis</taxon>
        <taxon>Lineolatales</taxon>
        <taxon>Lineolataceae</taxon>
        <taxon>Lineolata</taxon>
    </lineage>
</organism>
<evidence type="ECO:0000256" key="1">
    <source>
        <dbReference type="ARBA" id="ARBA00004141"/>
    </source>
</evidence>
<keyword evidence="3 6" id="KW-1133">Transmembrane helix</keyword>
<proteinExistence type="predicted"/>
<keyword evidence="10" id="KW-1185">Reference proteome</keyword>
<evidence type="ECO:0000256" key="6">
    <source>
        <dbReference type="SAM" id="Phobius"/>
    </source>
</evidence>
<dbReference type="InterPro" id="IPR000595">
    <property type="entry name" value="cNMP-bd_dom"/>
</dbReference>
<evidence type="ECO:0000259" key="7">
    <source>
        <dbReference type="PROSITE" id="PS50042"/>
    </source>
</evidence>
<dbReference type="Pfam" id="PF00916">
    <property type="entry name" value="Sulfate_transp"/>
    <property type="match status" value="1"/>
</dbReference>
<feature type="transmembrane region" description="Helical" evidence="6">
    <location>
        <begin position="27"/>
        <end position="52"/>
    </location>
</feature>
<dbReference type="OrthoDB" id="409725at2759"/>
<dbReference type="Gene3D" id="3.30.750.24">
    <property type="entry name" value="STAS domain"/>
    <property type="match status" value="1"/>
</dbReference>
<dbReference type="InterPro" id="IPR052706">
    <property type="entry name" value="Membrane-Transporter-like"/>
</dbReference>
<dbReference type="SUPFAM" id="SSF52091">
    <property type="entry name" value="SpoIIaa-like"/>
    <property type="match status" value="1"/>
</dbReference>
<feature type="transmembrane region" description="Helical" evidence="6">
    <location>
        <begin position="64"/>
        <end position="85"/>
    </location>
</feature>
<dbReference type="InterPro" id="IPR002645">
    <property type="entry name" value="STAS_dom"/>
</dbReference>
<feature type="transmembrane region" description="Helical" evidence="6">
    <location>
        <begin position="384"/>
        <end position="407"/>
    </location>
</feature>
<dbReference type="InterPro" id="IPR018490">
    <property type="entry name" value="cNMP-bd_dom_sf"/>
</dbReference>
<dbReference type="SMART" id="SM00100">
    <property type="entry name" value="cNMP"/>
    <property type="match status" value="1"/>
</dbReference>
<feature type="domain" description="Cyclic nucleotide-binding" evidence="7">
    <location>
        <begin position="697"/>
        <end position="794"/>
    </location>
</feature>
<dbReference type="InterPro" id="IPR014710">
    <property type="entry name" value="RmlC-like_jellyroll"/>
</dbReference>
<evidence type="ECO:0000313" key="9">
    <source>
        <dbReference type="EMBL" id="KAF2461111.1"/>
    </source>
</evidence>
<feature type="transmembrane region" description="Helical" evidence="6">
    <location>
        <begin position="419"/>
        <end position="449"/>
    </location>
</feature>
<dbReference type="PANTHER" id="PTHR43310">
    <property type="entry name" value="SULFATE TRANSPORTER YBAR-RELATED"/>
    <property type="match status" value="1"/>
</dbReference>
<dbReference type="Pfam" id="PF00027">
    <property type="entry name" value="cNMP_binding"/>
    <property type="match status" value="1"/>
</dbReference>
<evidence type="ECO:0000256" key="2">
    <source>
        <dbReference type="ARBA" id="ARBA00022692"/>
    </source>
</evidence>
<dbReference type="SUPFAM" id="SSF51206">
    <property type="entry name" value="cAMP-binding domain-like"/>
    <property type="match status" value="1"/>
</dbReference>
<feature type="transmembrane region" description="Helical" evidence="6">
    <location>
        <begin position="117"/>
        <end position="144"/>
    </location>
</feature>
<dbReference type="EMBL" id="MU001672">
    <property type="protein sequence ID" value="KAF2461111.1"/>
    <property type="molecule type" value="Genomic_DNA"/>
</dbReference>
<sequence>MRVVRDPKSWNARSILKYCVIKPAKPLPAVFVGLLLNILDGLSYGLILFPTAYPIFAKTAPDGISIFFVSCIVSQLIYSLGGSIFKGAVGSEMIEVVPFFHKMAILIMNQMGEDHPAAILSTVITSYAISSIITGAIFFVLGILKLGNLVNFFPRSITAGCIGGVGLFLILTGIEVSAQLEGDFEFSKETFQELFQGETIAQWIIPIALAVLLIVIRARWHSTFVLPAYIIAVIAIFYIIFMGIVHRDMTALRETTWVFQKPETGVPFYNFYSYYRFDLVGWGAIAKTLPTMFALSFFGIIHVPINVPALGMFTREDDVDLNREFIAHGVSNALSGAVGSIQNYLVYANSVLFIENGGNSRLAGIELAIATTAIWMVGPGPIGYIPVMVVGILIYMLGIELMSEALWDTFGKVHKLEYLMIVIVVFVMGIYDFVVGIAVGIILACAIYVVQTAQKSAIRGSYSGEIAESTVRRHPVHRQFLHQAGRQIYLTKLAGYLFFGSVVAVENRIRQLIDEKSFSSRPIRYLIFDFSHVTGIDYSAAESFNTMNRILRRKDVEMVLSSVATSDDIGRSFTMVGLLDEETGGNEAPPPKVFEDLNGALEHCENELLMAAKMRADMAAHKEQQSQPHNIPTSNQNGQPFNFDGSFNSPRRQLIHQAATHTFNQPGTTFNEHNIITPTGWRSLPQPLLLILQTFRGLSDKDLDFWSRVVPFFEKRTLKAGDVLYRRGDVPDGFYLLESGLIHVEYELEQGHYYETIVPGTTFGELPFFGDTDRTGTVACERDCVVWCLTRERWGGLQRDERTADVALELLKIGFKLTSERMNAITSYVLLALA</sequence>
<dbReference type="Proteomes" id="UP000799766">
    <property type="component" value="Unassembled WGS sequence"/>
</dbReference>
<dbReference type="AlphaFoldDB" id="A0A6A6PAV8"/>
<evidence type="ECO:0000313" key="10">
    <source>
        <dbReference type="Proteomes" id="UP000799766"/>
    </source>
</evidence>
<feature type="region of interest" description="Disordered" evidence="5">
    <location>
        <begin position="618"/>
        <end position="646"/>
    </location>
</feature>
<dbReference type="InterPro" id="IPR011547">
    <property type="entry name" value="SLC26A/SulP_dom"/>
</dbReference>
<keyword evidence="2 6" id="KW-0812">Transmembrane</keyword>
<gene>
    <name evidence="9" type="ORF">BDY21DRAFT_279701</name>
</gene>
<dbReference type="GO" id="GO:0016020">
    <property type="term" value="C:membrane"/>
    <property type="evidence" value="ECO:0007669"/>
    <property type="project" value="UniProtKB-SubCell"/>
</dbReference>
<evidence type="ECO:0000256" key="5">
    <source>
        <dbReference type="SAM" id="MobiDB-lite"/>
    </source>
</evidence>
<evidence type="ECO:0000259" key="8">
    <source>
        <dbReference type="PROSITE" id="PS50801"/>
    </source>
</evidence>
<dbReference type="InterPro" id="IPR036513">
    <property type="entry name" value="STAS_dom_sf"/>
</dbReference>
<reference evidence="9" key="1">
    <citation type="journal article" date="2020" name="Stud. Mycol.">
        <title>101 Dothideomycetes genomes: a test case for predicting lifestyles and emergence of pathogens.</title>
        <authorList>
            <person name="Haridas S."/>
            <person name="Albert R."/>
            <person name="Binder M."/>
            <person name="Bloem J."/>
            <person name="Labutti K."/>
            <person name="Salamov A."/>
            <person name="Andreopoulos B."/>
            <person name="Baker S."/>
            <person name="Barry K."/>
            <person name="Bills G."/>
            <person name="Bluhm B."/>
            <person name="Cannon C."/>
            <person name="Castanera R."/>
            <person name="Culley D."/>
            <person name="Daum C."/>
            <person name="Ezra D."/>
            <person name="Gonzalez J."/>
            <person name="Henrissat B."/>
            <person name="Kuo A."/>
            <person name="Liang C."/>
            <person name="Lipzen A."/>
            <person name="Lutzoni F."/>
            <person name="Magnuson J."/>
            <person name="Mondo S."/>
            <person name="Nolan M."/>
            <person name="Ohm R."/>
            <person name="Pangilinan J."/>
            <person name="Park H.-J."/>
            <person name="Ramirez L."/>
            <person name="Alfaro M."/>
            <person name="Sun H."/>
            <person name="Tritt A."/>
            <person name="Yoshinaga Y."/>
            <person name="Zwiers L.-H."/>
            <person name="Turgeon B."/>
            <person name="Goodwin S."/>
            <person name="Spatafora J."/>
            <person name="Crous P."/>
            <person name="Grigoriev I."/>
        </authorList>
    </citation>
    <scope>NUCLEOTIDE SEQUENCE</scope>
    <source>
        <strain evidence="9">ATCC 16933</strain>
    </source>
</reference>
<dbReference type="PANTHER" id="PTHR43310:SF4">
    <property type="entry name" value="AFR304WP"/>
    <property type="match status" value="1"/>
</dbReference>